<accession>A0A392TEH3</accession>
<dbReference type="GO" id="GO:0050821">
    <property type="term" value="P:protein stabilization"/>
    <property type="evidence" value="ECO:0007669"/>
    <property type="project" value="TreeGrafter"/>
</dbReference>
<dbReference type="PANTHER" id="PTHR12329">
    <property type="entry name" value="BCL2-ASSOCIATED ATHANOGENE"/>
    <property type="match status" value="1"/>
</dbReference>
<dbReference type="EMBL" id="LXQA010565233">
    <property type="protein sequence ID" value="MCI59531.1"/>
    <property type="molecule type" value="Genomic_DNA"/>
</dbReference>
<name>A0A392TEH3_9FABA</name>
<proteinExistence type="predicted"/>
<protein>
    <submittedName>
        <fullName evidence="1">BAG family molecular chaperone regulator 4-like</fullName>
    </submittedName>
</protein>
<dbReference type="AlphaFoldDB" id="A0A392TEH3"/>
<dbReference type="GO" id="GO:0005737">
    <property type="term" value="C:cytoplasm"/>
    <property type="evidence" value="ECO:0007669"/>
    <property type="project" value="TreeGrafter"/>
</dbReference>
<keyword evidence="2" id="KW-1185">Reference proteome</keyword>
<feature type="non-terminal residue" evidence="1">
    <location>
        <position position="56"/>
    </location>
</feature>
<dbReference type="InterPro" id="IPR039773">
    <property type="entry name" value="BAG_chaperone_regulator"/>
</dbReference>
<comment type="caution">
    <text evidence="1">The sequence shown here is derived from an EMBL/GenBank/DDBJ whole genome shotgun (WGS) entry which is preliminary data.</text>
</comment>
<dbReference type="PANTHER" id="PTHR12329:SF46">
    <property type="entry name" value="BCL-2-ASSOCIATED ATHANOGENE PROTEIN"/>
    <property type="match status" value="1"/>
</dbReference>
<reference evidence="1 2" key="1">
    <citation type="journal article" date="2018" name="Front. Plant Sci.">
        <title>Red Clover (Trifolium pratense) and Zigzag Clover (T. medium) - A Picture of Genomic Similarities and Differences.</title>
        <authorList>
            <person name="Dluhosova J."/>
            <person name="Istvanek J."/>
            <person name="Nedelnik J."/>
            <person name="Repkova J."/>
        </authorList>
    </citation>
    <scope>NUCLEOTIDE SEQUENCE [LARGE SCALE GENOMIC DNA]</scope>
    <source>
        <strain evidence="2">cv. 10/8</strain>
        <tissue evidence="1">Leaf</tissue>
    </source>
</reference>
<evidence type="ECO:0000313" key="1">
    <source>
        <dbReference type="EMBL" id="MCI59531.1"/>
    </source>
</evidence>
<dbReference type="GO" id="GO:0051087">
    <property type="term" value="F:protein-folding chaperone binding"/>
    <property type="evidence" value="ECO:0007669"/>
    <property type="project" value="InterPro"/>
</dbReference>
<evidence type="ECO:0000313" key="2">
    <source>
        <dbReference type="Proteomes" id="UP000265520"/>
    </source>
</evidence>
<sequence length="56" mass="6541">MFRGVEKDDKEKLHLEGVKNRSKIFLMEHAASREKKLEEKRKLDEISKATEAITVV</sequence>
<dbReference type="GO" id="GO:0000774">
    <property type="term" value="F:adenyl-nucleotide exchange factor activity"/>
    <property type="evidence" value="ECO:0007669"/>
    <property type="project" value="TreeGrafter"/>
</dbReference>
<dbReference type="Proteomes" id="UP000265520">
    <property type="component" value="Unassembled WGS sequence"/>
</dbReference>
<organism evidence="1 2">
    <name type="scientific">Trifolium medium</name>
    <dbReference type="NCBI Taxonomy" id="97028"/>
    <lineage>
        <taxon>Eukaryota</taxon>
        <taxon>Viridiplantae</taxon>
        <taxon>Streptophyta</taxon>
        <taxon>Embryophyta</taxon>
        <taxon>Tracheophyta</taxon>
        <taxon>Spermatophyta</taxon>
        <taxon>Magnoliopsida</taxon>
        <taxon>eudicotyledons</taxon>
        <taxon>Gunneridae</taxon>
        <taxon>Pentapetalae</taxon>
        <taxon>rosids</taxon>
        <taxon>fabids</taxon>
        <taxon>Fabales</taxon>
        <taxon>Fabaceae</taxon>
        <taxon>Papilionoideae</taxon>
        <taxon>50 kb inversion clade</taxon>
        <taxon>NPAAA clade</taxon>
        <taxon>Hologalegina</taxon>
        <taxon>IRL clade</taxon>
        <taxon>Trifolieae</taxon>
        <taxon>Trifolium</taxon>
    </lineage>
</organism>